<evidence type="ECO:0000313" key="2">
    <source>
        <dbReference type="Proteomes" id="UP000235965"/>
    </source>
</evidence>
<accession>A0A2J7RMV8</accession>
<protein>
    <submittedName>
        <fullName evidence="1">Uncharacterized protein</fullName>
    </submittedName>
</protein>
<dbReference type="STRING" id="105785.A0A2J7RMV8"/>
<evidence type="ECO:0000313" key="1">
    <source>
        <dbReference type="EMBL" id="PNF42168.1"/>
    </source>
</evidence>
<name>A0A2J7RMV8_9NEOP</name>
<sequence length="139" mass="15632">ANSAATQEFSSILWNPKVHYRVHKSPPLVPILSQIYPLVPIQSNINPVHTTPSYSSKIHFNIMLPHTSRSPTDLFPSGFPTKILHTSTFVFAPIRATSPANITLLDFIIQRVLSVKIKPSLFDFLDDVFLSVFFQTTAR</sequence>
<keyword evidence="2" id="KW-1185">Reference proteome</keyword>
<organism evidence="1 2">
    <name type="scientific">Cryptotermes secundus</name>
    <dbReference type="NCBI Taxonomy" id="105785"/>
    <lineage>
        <taxon>Eukaryota</taxon>
        <taxon>Metazoa</taxon>
        <taxon>Ecdysozoa</taxon>
        <taxon>Arthropoda</taxon>
        <taxon>Hexapoda</taxon>
        <taxon>Insecta</taxon>
        <taxon>Pterygota</taxon>
        <taxon>Neoptera</taxon>
        <taxon>Polyneoptera</taxon>
        <taxon>Dictyoptera</taxon>
        <taxon>Blattodea</taxon>
        <taxon>Blattoidea</taxon>
        <taxon>Termitoidae</taxon>
        <taxon>Kalotermitidae</taxon>
        <taxon>Cryptotermitinae</taxon>
        <taxon>Cryptotermes</taxon>
    </lineage>
</organism>
<comment type="caution">
    <text evidence="1">The sequence shown here is derived from an EMBL/GenBank/DDBJ whole genome shotgun (WGS) entry which is preliminary data.</text>
</comment>
<dbReference type="Proteomes" id="UP000235965">
    <property type="component" value="Unassembled WGS sequence"/>
</dbReference>
<gene>
    <name evidence="1" type="ORF">B7P43_G08331</name>
</gene>
<feature type="non-terminal residue" evidence="1">
    <location>
        <position position="1"/>
    </location>
</feature>
<dbReference type="InParanoid" id="A0A2J7RMV8"/>
<reference evidence="1 2" key="1">
    <citation type="submission" date="2017-12" db="EMBL/GenBank/DDBJ databases">
        <title>Hemimetabolous genomes reveal molecular basis of termite eusociality.</title>
        <authorList>
            <person name="Harrison M.C."/>
            <person name="Jongepier E."/>
            <person name="Robertson H.M."/>
            <person name="Arning N."/>
            <person name="Bitard-Feildel T."/>
            <person name="Chao H."/>
            <person name="Childers C.P."/>
            <person name="Dinh H."/>
            <person name="Doddapaneni H."/>
            <person name="Dugan S."/>
            <person name="Gowin J."/>
            <person name="Greiner C."/>
            <person name="Han Y."/>
            <person name="Hu H."/>
            <person name="Hughes D.S.T."/>
            <person name="Huylmans A.-K."/>
            <person name="Kemena C."/>
            <person name="Kremer L.P.M."/>
            <person name="Lee S.L."/>
            <person name="Lopez-Ezquerra A."/>
            <person name="Mallet L."/>
            <person name="Monroy-Kuhn J.M."/>
            <person name="Moser A."/>
            <person name="Murali S.C."/>
            <person name="Muzny D.M."/>
            <person name="Otani S."/>
            <person name="Piulachs M.-D."/>
            <person name="Poelchau M."/>
            <person name="Qu J."/>
            <person name="Schaub F."/>
            <person name="Wada-Katsumata A."/>
            <person name="Worley K.C."/>
            <person name="Xie Q."/>
            <person name="Ylla G."/>
            <person name="Poulsen M."/>
            <person name="Gibbs R.A."/>
            <person name="Schal C."/>
            <person name="Richards S."/>
            <person name="Belles X."/>
            <person name="Korb J."/>
            <person name="Bornberg-Bauer E."/>
        </authorList>
    </citation>
    <scope>NUCLEOTIDE SEQUENCE [LARGE SCALE GENOMIC DNA]</scope>
    <source>
        <tissue evidence="1">Whole body</tissue>
    </source>
</reference>
<dbReference type="AlphaFoldDB" id="A0A2J7RMV8"/>
<dbReference type="EMBL" id="NEVH01002549">
    <property type="protein sequence ID" value="PNF42168.1"/>
    <property type="molecule type" value="Genomic_DNA"/>
</dbReference>
<proteinExistence type="predicted"/>